<gene>
    <name evidence="1" type="ORF">CUR83_08520</name>
</gene>
<dbReference type="RefSeq" id="WP_284719462.1">
    <property type="nucleotide sequence ID" value="NZ_PGFT01000001.1"/>
</dbReference>
<protein>
    <submittedName>
        <fullName evidence="1">Uncharacterized protein</fullName>
    </submittedName>
</protein>
<proteinExistence type="predicted"/>
<dbReference type="Proteomes" id="UP001243298">
    <property type="component" value="Unassembled WGS sequence"/>
</dbReference>
<accession>A0ABT6IU85</accession>
<comment type="caution">
    <text evidence="1">The sequence shown here is derived from an EMBL/GenBank/DDBJ whole genome shotgun (WGS) entry which is preliminary data.</text>
</comment>
<evidence type="ECO:0000313" key="2">
    <source>
        <dbReference type="Proteomes" id="UP001243298"/>
    </source>
</evidence>
<dbReference type="EMBL" id="PGFT01000001">
    <property type="protein sequence ID" value="MDH4905096.1"/>
    <property type="molecule type" value="Genomic_DNA"/>
</dbReference>
<name>A0ABT6IU85_9GAMM</name>
<sequence>MTDSNCTMTIDHALLKALRYTDQIEPATNVILCLAQEEQSLYRLRQRLLSTSNALSPAQAYLTLYDCLFRHVSTALLNQGYQITSQQPHQTLRRIVRQSAPDTRVQQMIAQRHALKKATSTLMCKDAVETLTRLLNEYDIRDAQACQTLCLLPLQRIVVSSAKSSSV</sequence>
<keyword evidence="2" id="KW-1185">Reference proteome</keyword>
<evidence type="ECO:0000313" key="1">
    <source>
        <dbReference type="EMBL" id="MDH4905096.1"/>
    </source>
</evidence>
<organism evidence="1 2">
    <name type="scientific">Psychrobacter pocilloporae</name>
    <dbReference type="NCBI Taxonomy" id="1775882"/>
    <lineage>
        <taxon>Bacteria</taxon>
        <taxon>Pseudomonadati</taxon>
        <taxon>Pseudomonadota</taxon>
        <taxon>Gammaproteobacteria</taxon>
        <taxon>Moraxellales</taxon>
        <taxon>Moraxellaceae</taxon>
        <taxon>Psychrobacter</taxon>
    </lineage>
</organism>
<reference evidence="1 2" key="1">
    <citation type="submission" date="2017-11" db="EMBL/GenBank/DDBJ databases">
        <title>Whole genome sequencing of Psychrobacter pocilloporae S6-60T(=JCM 31058T=LMG 29157T).</title>
        <authorList>
            <person name="Das S.K."/>
        </authorList>
    </citation>
    <scope>NUCLEOTIDE SEQUENCE [LARGE SCALE GENOMIC DNA]</scope>
    <source>
        <strain evidence="1 2">S6-60</strain>
    </source>
</reference>